<dbReference type="InterPro" id="IPR037289">
    <property type="entry name" value="Elp2"/>
</dbReference>
<name>A0A8H3ELN1_9LECA</name>
<dbReference type="PROSITE" id="PS50082">
    <property type="entry name" value="WD_REPEATS_2"/>
    <property type="match status" value="6"/>
</dbReference>
<dbReference type="GO" id="GO:0002098">
    <property type="term" value="P:tRNA wobble uridine modification"/>
    <property type="evidence" value="ECO:0007669"/>
    <property type="project" value="InterPro"/>
</dbReference>
<evidence type="ECO:0000313" key="13">
    <source>
        <dbReference type="Proteomes" id="UP000664534"/>
    </source>
</evidence>
<keyword evidence="8" id="KW-0819">tRNA processing</keyword>
<accession>A0A8H3ELN1</accession>
<dbReference type="InterPro" id="IPR020472">
    <property type="entry name" value="WD40_PAC1"/>
</dbReference>
<comment type="subcellular location">
    <subcellularLocation>
        <location evidence="2">Cytoplasm</location>
    </subcellularLocation>
    <subcellularLocation>
        <location evidence="1">Nucleus</location>
    </subcellularLocation>
</comment>
<comment type="similarity">
    <text evidence="4">Belongs to the WD repeat ELP2 family.</text>
</comment>
<feature type="repeat" description="WD" evidence="11">
    <location>
        <begin position="252"/>
        <end position="295"/>
    </location>
</feature>
<sequence length="721" mass="78899">MQTCSLCRQDGDYQGVKALLRGHTDIVNAVKFFPGQGPFSQTILSGSVDKTIRVWQANTASPTGFDLVAVLEGHEGSINCLAVFKGTNIFASGSADANIRIWRIESLGGGISVEKVQTIQTKPRYFALALALHSLGRGKDLVLAATGTKSIVQVYVASSDGQFCHQVTLPGHEGWIRSLGITQERRSADSDLLLASASQDKYIRLWRISQAKPKTNLGNESAFGNLERSLSNKAHKLEISQNSYSVSFEALLLGHEDWIYTVYWRLEEESLQLLSASADNSLAIWESEKGSGVWVCITRLGEISAQKGSTTATGSTGGFYIGLWSPDGQKLVSLGRTGSWRLWNYDRDKDRWLQGVGISGHTKSVADIAWSKDGSYLLSTGSDQTTRLHAAWNRGNKHSWHEMARPQIHGYDLNCIDSIGQTKFISGADEKLLRVFDEPRATADLLDTLCDIPANSEQILPDAANIPVLGLSNKAIKSAAVEEPGTDGYADAETSTSAVYGQTLNVDRPPLEDQLARHTLWPEREKLYGHGYEISAVASSHEGAVVATSCRASSLDHAVIRLYTTTDWREVRPSLTAHSLTVTALCFSSDDRYLISVGRDRQWAVFERNAVRPEEYLLKHSNPKGHSRMILDACWAPLETGRVFATAGRDKMVKIWSIGAMDTECTVTIAAVASVTTVDVSSRLLQNNMLVAVGTETGVVTLHILQLHNWTVKGKFELGNS</sequence>
<dbReference type="PROSITE" id="PS50294">
    <property type="entry name" value="WD_REPEATS_REGION"/>
    <property type="match status" value="3"/>
</dbReference>
<feature type="repeat" description="WD" evidence="11">
    <location>
        <begin position="623"/>
        <end position="658"/>
    </location>
</feature>
<keyword evidence="13" id="KW-1185">Reference proteome</keyword>
<keyword evidence="10" id="KW-0539">Nucleus</keyword>
<dbReference type="GO" id="GO:0033588">
    <property type="term" value="C:elongator holoenzyme complex"/>
    <property type="evidence" value="ECO:0007669"/>
    <property type="project" value="InterPro"/>
</dbReference>
<dbReference type="InterPro" id="IPR015943">
    <property type="entry name" value="WD40/YVTN_repeat-like_dom_sf"/>
</dbReference>
<evidence type="ECO:0000313" key="12">
    <source>
        <dbReference type="EMBL" id="CAF9906347.1"/>
    </source>
</evidence>
<evidence type="ECO:0000256" key="11">
    <source>
        <dbReference type="PROSITE-ProRule" id="PRU00221"/>
    </source>
</evidence>
<organism evidence="12 13">
    <name type="scientific">Imshaugia aleurites</name>
    <dbReference type="NCBI Taxonomy" id="172621"/>
    <lineage>
        <taxon>Eukaryota</taxon>
        <taxon>Fungi</taxon>
        <taxon>Dikarya</taxon>
        <taxon>Ascomycota</taxon>
        <taxon>Pezizomycotina</taxon>
        <taxon>Lecanoromycetes</taxon>
        <taxon>OSLEUM clade</taxon>
        <taxon>Lecanoromycetidae</taxon>
        <taxon>Lecanorales</taxon>
        <taxon>Lecanorineae</taxon>
        <taxon>Parmeliaceae</taxon>
        <taxon>Imshaugia</taxon>
    </lineage>
</organism>
<keyword evidence="7 11" id="KW-0853">WD repeat</keyword>
<evidence type="ECO:0000256" key="9">
    <source>
        <dbReference type="ARBA" id="ARBA00022737"/>
    </source>
</evidence>
<evidence type="ECO:0000256" key="8">
    <source>
        <dbReference type="ARBA" id="ARBA00022694"/>
    </source>
</evidence>
<feature type="repeat" description="WD" evidence="11">
    <location>
        <begin position="358"/>
        <end position="388"/>
    </location>
</feature>
<evidence type="ECO:0000256" key="4">
    <source>
        <dbReference type="ARBA" id="ARBA00005881"/>
    </source>
</evidence>
<dbReference type="PANTHER" id="PTHR44111">
    <property type="entry name" value="ELONGATOR COMPLEX PROTEIN 2"/>
    <property type="match status" value="1"/>
</dbReference>
<evidence type="ECO:0000256" key="1">
    <source>
        <dbReference type="ARBA" id="ARBA00004123"/>
    </source>
</evidence>
<dbReference type="GO" id="GO:0005737">
    <property type="term" value="C:cytoplasm"/>
    <property type="evidence" value="ECO:0007669"/>
    <property type="project" value="UniProtKB-SubCell"/>
</dbReference>
<evidence type="ECO:0000256" key="2">
    <source>
        <dbReference type="ARBA" id="ARBA00004496"/>
    </source>
</evidence>
<keyword evidence="9" id="KW-0677">Repeat</keyword>
<dbReference type="GO" id="GO:0005634">
    <property type="term" value="C:nucleus"/>
    <property type="evidence" value="ECO:0007669"/>
    <property type="project" value="UniProtKB-SubCell"/>
</dbReference>
<feature type="repeat" description="WD" evidence="11">
    <location>
        <begin position="169"/>
        <end position="216"/>
    </location>
</feature>
<evidence type="ECO:0000256" key="10">
    <source>
        <dbReference type="ARBA" id="ARBA00023242"/>
    </source>
</evidence>
<dbReference type="Pfam" id="PF00400">
    <property type="entry name" value="WD40"/>
    <property type="match status" value="6"/>
</dbReference>
<reference evidence="12" key="1">
    <citation type="submission" date="2021-03" db="EMBL/GenBank/DDBJ databases">
        <authorList>
            <person name="Tagirdzhanova G."/>
        </authorList>
    </citation>
    <scope>NUCLEOTIDE SEQUENCE</scope>
</reference>
<gene>
    <name evidence="12" type="ORF">IMSHALPRED_004178</name>
</gene>
<dbReference type="SUPFAM" id="SSF50960">
    <property type="entry name" value="TolB, C-terminal domain"/>
    <property type="match status" value="1"/>
</dbReference>
<dbReference type="PRINTS" id="PR00320">
    <property type="entry name" value="GPROTEINBRPT"/>
</dbReference>
<evidence type="ECO:0000256" key="6">
    <source>
        <dbReference type="ARBA" id="ARBA00022490"/>
    </source>
</evidence>
<dbReference type="FunFam" id="2.130.10.10:FF:000400">
    <property type="entry name" value="Elongator acetyltransferase complex subunit 2"/>
    <property type="match status" value="1"/>
</dbReference>
<proteinExistence type="inferred from homology"/>
<dbReference type="AlphaFoldDB" id="A0A8H3ELN1"/>
<keyword evidence="6" id="KW-0963">Cytoplasm</keyword>
<comment type="pathway">
    <text evidence="3">tRNA modification; 5-methoxycarbonylmethyl-2-thiouridine-tRNA biosynthesis.</text>
</comment>
<dbReference type="InterPro" id="IPR036322">
    <property type="entry name" value="WD40_repeat_dom_sf"/>
</dbReference>
<dbReference type="OrthoDB" id="27911at2759"/>
<dbReference type="SUPFAM" id="SSF50978">
    <property type="entry name" value="WD40 repeat-like"/>
    <property type="match status" value="1"/>
</dbReference>
<dbReference type="EMBL" id="CAJPDT010000002">
    <property type="protein sequence ID" value="CAF9906347.1"/>
    <property type="molecule type" value="Genomic_DNA"/>
</dbReference>
<dbReference type="InterPro" id="IPR001680">
    <property type="entry name" value="WD40_rpt"/>
</dbReference>
<evidence type="ECO:0000256" key="3">
    <source>
        <dbReference type="ARBA" id="ARBA00005043"/>
    </source>
</evidence>
<evidence type="ECO:0000256" key="7">
    <source>
        <dbReference type="ARBA" id="ARBA00022574"/>
    </source>
</evidence>
<dbReference type="Gene3D" id="2.130.10.10">
    <property type="entry name" value="YVTN repeat-like/Quinoprotein amine dehydrogenase"/>
    <property type="match status" value="4"/>
</dbReference>
<dbReference type="Proteomes" id="UP000664534">
    <property type="component" value="Unassembled WGS sequence"/>
</dbReference>
<dbReference type="UniPathway" id="UPA00988"/>
<dbReference type="PANTHER" id="PTHR44111:SF1">
    <property type="entry name" value="ELONGATOR COMPLEX PROTEIN 2"/>
    <property type="match status" value="1"/>
</dbReference>
<feature type="repeat" description="WD" evidence="11">
    <location>
        <begin position="20"/>
        <end position="65"/>
    </location>
</feature>
<comment type="caution">
    <text evidence="12">The sequence shown here is derived from an EMBL/GenBank/DDBJ whole genome shotgun (WGS) entry which is preliminary data.</text>
</comment>
<protein>
    <recommendedName>
        <fullName evidence="5">Elongator complex protein 2</fullName>
    </recommendedName>
</protein>
<dbReference type="SMART" id="SM00320">
    <property type="entry name" value="WD40"/>
    <property type="match status" value="10"/>
</dbReference>
<evidence type="ECO:0000256" key="5">
    <source>
        <dbReference type="ARBA" id="ARBA00020267"/>
    </source>
</evidence>
<feature type="repeat" description="WD" evidence="11">
    <location>
        <begin position="71"/>
        <end position="106"/>
    </location>
</feature>